<dbReference type="SUPFAM" id="SSF81321">
    <property type="entry name" value="Family A G protein-coupled receptor-like"/>
    <property type="match status" value="3"/>
</dbReference>
<dbReference type="InterPro" id="IPR001504">
    <property type="entry name" value="Brdyknn_2_rcpt"/>
</dbReference>
<keyword evidence="12" id="KW-0325">Glycoprotein</keyword>
<evidence type="ECO:0000256" key="7">
    <source>
        <dbReference type="ARBA" id="ARBA00023040"/>
    </source>
</evidence>
<feature type="transmembrane region" description="Helical" evidence="18">
    <location>
        <begin position="240"/>
        <end position="258"/>
    </location>
</feature>
<dbReference type="PANTHER" id="PTHR10489">
    <property type="entry name" value="CELL ADHESION MOLECULE"/>
    <property type="match status" value="1"/>
</dbReference>
<accession>A0A8T2LBJ6</accession>
<dbReference type="PROSITE" id="PS00237">
    <property type="entry name" value="G_PROTEIN_RECEP_F1_1"/>
    <property type="match status" value="3"/>
</dbReference>
<keyword evidence="4" id="KW-0597">Phosphoprotein</keyword>
<evidence type="ECO:0000256" key="8">
    <source>
        <dbReference type="ARBA" id="ARBA00023136"/>
    </source>
</evidence>
<dbReference type="AlphaFoldDB" id="A0A8T2LBJ6"/>
<comment type="function">
    <text evidence="15">Receptor for bradykinin. It is associated with G proteins that activate a phosphatidylinositol-calcium second messenger system.</text>
</comment>
<keyword evidence="5 17" id="KW-0812">Transmembrane</keyword>
<evidence type="ECO:0000256" key="6">
    <source>
        <dbReference type="ARBA" id="ARBA00022989"/>
    </source>
</evidence>
<feature type="transmembrane region" description="Helical" evidence="18">
    <location>
        <begin position="926"/>
        <end position="949"/>
    </location>
</feature>
<feature type="transmembrane region" description="Helical" evidence="18">
    <location>
        <begin position="770"/>
        <end position="792"/>
    </location>
</feature>
<feature type="domain" description="G-protein coupled receptors family 1 profile" evidence="19">
    <location>
        <begin position="781"/>
        <end position="1027"/>
    </location>
</feature>
<dbReference type="InterPro" id="IPR000276">
    <property type="entry name" value="GPCR_Rhodpsn"/>
</dbReference>
<dbReference type="GO" id="GO:0060326">
    <property type="term" value="P:cell chemotaxis"/>
    <property type="evidence" value="ECO:0007669"/>
    <property type="project" value="TreeGrafter"/>
</dbReference>
<reference evidence="20 21" key="1">
    <citation type="submission" date="2021-07" db="EMBL/GenBank/DDBJ databases">
        <authorList>
            <person name="Imarazene B."/>
            <person name="Zahm M."/>
            <person name="Klopp C."/>
            <person name="Cabau C."/>
            <person name="Beille S."/>
            <person name="Jouanno E."/>
            <person name="Castinel A."/>
            <person name="Lluch J."/>
            <person name="Gil L."/>
            <person name="Kuchtly C."/>
            <person name="Lopez Roques C."/>
            <person name="Donnadieu C."/>
            <person name="Parrinello H."/>
            <person name="Journot L."/>
            <person name="Du K."/>
            <person name="Schartl M."/>
            <person name="Retaux S."/>
            <person name="Guiguen Y."/>
        </authorList>
    </citation>
    <scope>NUCLEOTIDE SEQUENCE [LARGE SCALE GENOMIC DNA]</scope>
    <source>
        <strain evidence="20">Pach_M1</strain>
        <tissue evidence="20">Testis</tissue>
    </source>
</reference>
<evidence type="ECO:0000256" key="5">
    <source>
        <dbReference type="ARBA" id="ARBA00022692"/>
    </source>
</evidence>
<dbReference type="PRINTS" id="PR00425">
    <property type="entry name" value="BRADYKININR"/>
</dbReference>
<dbReference type="PROSITE" id="PS50262">
    <property type="entry name" value="G_PROTEIN_RECEP_F1_2"/>
    <property type="match status" value="3"/>
</dbReference>
<dbReference type="InterPro" id="IPR050119">
    <property type="entry name" value="CCR1-9-like"/>
</dbReference>
<keyword evidence="8 18" id="KW-0472">Membrane</keyword>
<feature type="transmembrane region" description="Helical" evidence="18">
    <location>
        <begin position="36"/>
        <end position="58"/>
    </location>
</feature>
<keyword evidence="13 17" id="KW-0807">Transducer</keyword>
<name>A0A8T2LBJ6_ASTMX</name>
<keyword evidence="7 17" id="KW-0297">G-protein coupled receptor</keyword>
<keyword evidence="14" id="KW-0449">Lipoprotein</keyword>
<dbReference type="GO" id="GO:0006955">
    <property type="term" value="P:immune response"/>
    <property type="evidence" value="ECO:0007669"/>
    <property type="project" value="TreeGrafter"/>
</dbReference>
<dbReference type="Proteomes" id="UP000752171">
    <property type="component" value="Unassembled WGS sequence"/>
</dbReference>
<evidence type="ECO:0000256" key="3">
    <source>
        <dbReference type="ARBA" id="ARBA00022475"/>
    </source>
</evidence>
<sequence>MILNTTAGPSLELSDRELLECNHTEAWDWVYSIQPAYMSVICFLGVFSNAFVLSVFCIQRGHCSVADIYLGNLAAADLLMVSCLPFWVITVIHKFNWSFGEPMCQLVSLVIGMNYYCSVLFLTLVSLDRYLVLVRPMSMGRRRGAKQAKAICVVIWLAGFFLSLPALLFRSVRFFPELEAEACYLEYPHDGWRVRYNMTVNVVGFLVPVPLVCYCSYHIITALGDKQVRRCSSVSTERKAAVLVLAVLFVFVLCWLPFQICMFLDTLYYFNIISGCLWINGLDIATQLSTYLGYSNSSLNPFLYVIVGKHFRQRAKGLFVQFLNFGSQGVSPAYKISKNSSLRYTESTRLFQNKTYLRMDQTELVTVASLTTHLDNITNSASSSLMMFNSSDWKLVHAIVPPYIFVLCLTGILGNAFVLLVFFLQRTHWTVPEIYLGNLALADLILLSSLPFWAMNILNYFNWPYGEFLCKVVNVAIVVNMYASIYMLVMVNIDRYLALVLTMKARWLRRRRNAKIITFWLWILGVAMGIPTLTYRTVKTTPELPYPACLIEYPEDSHRLAHSLQMNILGFALPLLTIVFCSYNILHALWKRMENLNMHNGNDRKATLLVCAVTLLFFVCWGPFQIVTFLDMLCDLHFLDKKWYHTLDIAHQFSTYFAFLNSCFNPLLYVCTGHYFRRKVSDIYKRRRSSVASVITTLQRSAVSTYTQRTDQIKPVHSNTYTLHETSPTTPTLEQFIHHLHEGSMTLNSSMNETLCTFNDTVDASMYPTAYSLFFILGLPGNCLSLYVAWILMRRGNSLAVYLVNLSVSDLLYTISLPVWIILAQKQPVDDTLCSLIDVIMFNSFYVGSGLLCCISMDRYLAVVFPLYFNSVHKVRTAALVSLLVWMMEISLQVGLLVYTGDLQNFSAARLCAISESMSRKQAHVAIIRVVLGFLIPVLLMAFCFQQIIMSLRASTSTLASERRKIRNLLLLLLLVYLVSFAPFQIVMFLRGLLEPDSCSAARRLRDYYMVFVATTTINSVADPVVYCLLSESAKTELKRVFNKCENKFSRFSFLKKSAPTSTTV</sequence>
<dbReference type="InterPro" id="IPR017452">
    <property type="entry name" value="GPCR_Rhodpsn_7TM"/>
</dbReference>
<feature type="transmembrane region" description="Helical" evidence="18">
    <location>
        <begin position="607"/>
        <end position="630"/>
    </location>
</feature>
<feature type="domain" description="G-protein coupled receptors family 1 profile" evidence="19">
    <location>
        <begin position="414"/>
        <end position="669"/>
    </location>
</feature>
<dbReference type="GO" id="GO:0019722">
    <property type="term" value="P:calcium-mediated signaling"/>
    <property type="evidence" value="ECO:0007669"/>
    <property type="project" value="TreeGrafter"/>
</dbReference>
<evidence type="ECO:0000256" key="16">
    <source>
        <dbReference type="ARBA" id="ARBA00025954"/>
    </source>
</evidence>
<evidence type="ECO:0000313" key="21">
    <source>
        <dbReference type="Proteomes" id="UP000752171"/>
    </source>
</evidence>
<evidence type="ECO:0000256" key="10">
    <source>
        <dbReference type="ARBA" id="ARBA00023157"/>
    </source>
</evidence>
<feature type="transmembrane region" description="Helical" evidence="18">
    <location>
        <begin position="878"/>
        <end position="899"/>
    </location>
</feature>
<feature type="transmembrane region" description="Helical" evidence="18">
    <location>
        <begin position="969"/>
        <end position="988"/>
    </location>
</feature>
<evidence type="ECO:0000256" key="17">
    <source>
        <dbReference type="RuleBase" id="RU000688"/>
    </source>
</evidence>
<evidence type="ECO:0000256" key="11">
    <source>
        <dbReference type="ARBA" id="ARBA00023170"/>
    </source>
</evidence>
<keyword evidence="9" id="KW-0564">Palmitate</keyword>
<dbReference type="PANTHER" id="PTHR10489:SF957">
    <property type="entry name" value="B2 BRADYKININ RECEPTOR"/>
    <property type="match status" value="1"/>
</dbReference>
<evidence type="ECO:0000313" key="20">
    <source>
        <dbReference type="EMBL" id="KAG9268749.1"/>
    </source>
</evidence>
<dbReference type="GO" id="GO:0009897">
    <property type="term" value="C:external side of plasma membrane"/>
    <property type="evidence" value="ECO:0007669"/>
    <property type="project" value="TreeGrafter"/>
</dbReference>
<dbReference type="Pfam" id="PF00001">
    <property type="entry name" value="7tm_1"/>
    <property type="match status" value="3"/>
</dbReference>
<feature type="transmembrane region" description="Helical" evidence="18">
    <location>
        <begin position="1008"/>
        <end position="1030"/>
    </location>
</feature>
<evidence type="ECO:0000256" key="15">
    <source>
        <dbReference type="ARBA" id="ARBA00025423"/>
    </source>
</evidence>
<evidence type="ECO:0000256" key="2">
    <source>
        <dbReference type="ARBA" id="ARBA00013512"/>
    </source>
</evidence>
<comment type="subunit">
    <text evidence="16">Forms a complex with PECAM1 and GNAQ. Interacts with PECAM1.</text>
</comment>
<evidence type="ECO:0000256" key="13">
    <source>
        <dbReference type="ARBA" id="ARBA00023224"/>
    </source>
</evidence>
<dbReference type="Gene3D" id="1.20.1070.10">
    <property type="entry name" value="Rhodopsin 7-helix transmembrane proteins"/>
    <property type="match status" value="3"/>
</dbReference>
<evidence type="ECO:0000256" key="18">
    <source>
        <dbReference type="SAM" id="Phobius"/>
    </source>
</evidence>
<dbReference type="GO" id="GO:0042310">
    <property type="term" value="P:vasoconstriction"/>
    <property type="evidence" value="ECO:0007669"/>
    <property type="project" value="InterPro"/>
</dbReference>
<dbReference type="PRINTS" id="PR00994">
    <property type="entry name" value="BRADYKINNB2R"/>
</dbReference>
<feature type="transmembrane region" description="Helical" evidence="18">
    <location>
        <begin position="475"/>
        <end position="493"/>
    </location>
</feature>
<feature type="transmembrane region" description="Helical" evidence="18">
    <location>
        <begin position="105"/>
        <end position="127"/>
    </location>
</feature>
<keyword evidence="6 18" id="KW-1133">Transmembrane helix</keyword>
<dbReference type="FunFam" id="1.20.1070.10:FF:000201">
    <property type="entry name" value="Bradykinin receptor B2"/>
    <property type="match status" value="1"/>
</dbReference>
<evidence type="ECO:0000256" key="4">
    <source>
        <dbReference type="ARBA" id="ARBA00022553"/>
    </source>
</evidence>
<keyword evidence="11 17" id="KW-0675">Receptor</keyword>
<feature type="transmembrane region" description="Helical" evidence="18">
    <location>
        <begin position="198"/>
        <end position="220"/>
    </location>
</feature>
<dbReference type="PRINTS" id="PR00237">
    <property type="entry name" value="GPCRRHODOPSN"/>
</dbReference>
<keyword evidence="3" id="KW-1003">Cell membrane</keyword>
<dbReference type="EMBL" id="JAICCE010000014">
    <property type="protein sequence ID" value="KAG9268749.1"/>
    <property type="molecule type" value="Genomic_DNA"/>
</dbReference>
<dbReference type="GO" id="GO:0019957">
    <property type="term" value="F:C-C chemokine binding"/>
    <property type="evidence" value="ECO:0007669"/>
    <property type="project" value="TreeGrafter"/>
</dbReference>
<evidence type="ECO:0000256" key="14">
    <source>
        <dbReference type="ARBA" id="ARBA00023288"/>
    </source>
</evidence>
<dbReference type="InterPro" id="IPR000496">
    <property type="entry name" value="Brdyknn_rcpt"/>
</dbReference>
<dbReference type="GO" id="GO:0007204">
    <property type="term" value="P:positive regulation of cytosolic calcium ion concentration"/>
    <property type="evidence" value="ECO:0007669"/>
    <property type="project" value="TreeGrafter"/>
</dbReference>
<feature type="transmembrane region" description="Helical" evidence="18">
    <location>
        <begin position="436"/>
        <end position="455"/>
    </location>
</feature>
<feature type="transmembrane region" description="Helical" evidence="18">
    <location>
        <begin position="568"/>
        <end position="586"/>
    </location>
</feature>
<comment type="caution">
    <text evidence="20">The sequence shown here is derived from an EMBL/GenBank/DDBJ whole genome shotgun (WGS) entry which is preliminary data.</text>
</comment>
<evidence type="ECO:0000259" key="19">
    <source>
        <dbReference type="PROSITE" id="PS50262"/>
    </source>
</evidence>
<comment type="similarity">
    <text evidence="17">Belongs to the G-protein coupled receptor 1 family.</text>
</comment>
<dbReference type="GO" id="GO:0004947">
    <property type="term" value="F:bradykinin receptor activity"/>
    <property type="evidence" value="ECO:0007669"/>
    <property type="project" value="InterPro"/>
</dbReference>
<feature type="transmembrane region" description="Helical" evidence="18">
    <location>
        <begin position="148"/>
        <end position="169"/>
    </location>
</feature>
<feature type="domain" description="G-protein coupled receptors family 1 profile" evidence="19">
    <location>
        <begin position="48"/>
        <end position="304"/>
    </location>
</feature>
<keyword evidence="10" id="KW-1015">Disulfide bond</keyword>
<dbReference type="GO" id="GO:0006939">
    <property type="term" value="P:smooth muscle contraction"/>
    <property type="evidence" value="ECO:0007669"/>
    <property type="project" value="InterPro"/>
</dbReference>
<feature type="transmembrane region" description="Helical" evidence="18">
    <location>
        <begin position="799"/>
        <end position="823"/>
    </location>
</feature>
<proteinExistence type="inferred from homology"/>
<feature type="transmembrane region" description="Helical" evidence="18">
    <location>
        <begin position="70"/>
        <end position="93"/>
    </location>
</feature>
<evidence type="ECO:0000256" key="9">
    <source>
        <dbReference type="ARBA" id="ARBA00023139"/>
    </source>
</evidence>
<gene>
    <name evidence="20" type="ORF">AMEX_G17751</name>
</gene>
<evidence type="ECO:0000256" key="1">
    <source>
        <dbReference type="ARBA" id="ARBA00004651"/>
    </source>
</evidence>
<protein>
    <recommendedName>
        <fullName evidence="2">B2 bradykinin receptor</fullName>
    </recommendedName>
</protein>
<comment type="subcellular location">
    <subcellularLocation>
        <location evidence="1">Cell membrane</location>
        <topology evidence="1">Multi-pass membrane protein</topology>
    </subcellularLocation>
</comment>
<organism evidence="20 21">
    <name type="scientific">Astyanax mexicanus</name>
    <name type="common">Blind cave fish</name>
    <name type="synonym">Astyanax fasciatus mexicanus</name>
    <dbReference type="NCBI Taxonomy" id="7994"/>
    <lineage>
        <taxon>Eukaryota</taxon>
        <taxon>Metazoa</taxon>
        <taxon>Chordata</taxon>
        <taxon>Craniata</taxon>
        <taxon>Vertebrata</taxon>
        <taxon>Euteleostomi</taxon>
        <taxon>Actinopterygii</taxon>
        <taxon>Neopterygii</taxon>
        <taxon>Teleostei</taxon>
        <taxon>Ostariophysi</taxon>
        <taxon>Characiformes</taxon>
        <taxon>Characoidei</taxon>
        <taxon>Acestrorhamphidae</taxon>
        <taxon>Acestrorhamphinae</taxon>
        <taxon>Astyanax</taxon>
    </lineage>
</organism>
<feature type="transmembrane region" description="Helical" evidence="18">
    <location>
        <begin position="403"/>
        <end position="424"/>
    </location>
</feature>
<dbReference type="GO" id="GO:0016493">
    <property type="term" value="F:C-C chemokine receptor activity"/>
    <property type="evidence" value="ECO:0007669"/>
    <property type="project" value="TreeGrafter"/>
</dbReference>
<feature type="transmembrane region" description="Helical" evidence="18">
    <location>
        <begin position="514"/>
        <end position="535"/>
    </location>
</feature>
<evidence type="ECO:0000256" key="12">
    <source>
        <dbReference type="ARBA" id="ARBA00023180"/>
    </source>
</evidence>